<gene>
    <name evidence="5" type="ORF">MTUNDRAET4_1299</name>
</gene>
<dbReference type="AlphaFoldDB" id="A0A4U8YXT9"/>
<dbReference type="GO" id="GO:0003860">
    <property type="term" value="F:3-hydroxyisobutyryl-CoA hydrolase activity"/>
    <property type="evidence" value="ECO:0007669"/>
    <property type="project" value="UniProtKB-EC"/>
</dbReference>
<dbReference type="PANTHER" id="PTHR43176:SF3">
    <property type="entry name" value="3-HYDROXYISOBUTYRYL-COA HYDROLASE, MITOCHONDRIAL"/>
    <property type="match status" value="1"/>
</dbReference>
<dbReference type="GO" id="GO:0005829">
    <property type="term" value="C:cytosol"/>
    <property type="evidence" value="ECO:0007669"/>
    <property type="project" value="TreeGrafter"/>
</dbReference>
<sequence>MSEAKVIIETLGRCGVITLNRPAALNSLDLDMARAIHEALDRWENDAAAASVLIRGAGGRAFCAGADIRALYQLGKAGRAAEQLAFFREEYSLNRRIKNYPKPYVALMDGVVMGGGAGLSVHGSHRVAGDALDFAMPEVGIGFFPDVGATYFLPRLPGRTGAYLALTGARIGCAEATALGLASAYVPSARHDALTRRLIEGEDAAAAIAAESKPAPPSTLSGQRPFIDACFSAATVAEVVAKAGADGSAFADKTLAALLLKSPTSLAIALRQMQIGADLGLEEALRIEFRIVARILQSNDYYEGVRATIIEKDHRPRWSPAAIDAVSKADINAYFAALPDDLAFCTPVARR</sequence>
<keyword evidence="3 5" id="KW-0378">Hydrolase</keyword>
<proteinExistence type="predicted"/>
<dbReference type="EC" id="3.1.2.4" evidence="2"/>
<dbReference type="KEGG" id="mtun:MTUNDRAET4_1299"/>
<dbReference type="SUPFAM" id="SSF52096">
    <property type="entry name" value="ClpP/crotonase"/>
    <property type="match status" value="1"/>
</dbReference>
<evidence type="ECO:0000259" key="4">
    <source>
        <dbReference type="Pfam" id="PF16113"/>
    </source>
</evidence>
<dbReference type="Pfam" id="PF16113">
    <property type="entry name" value="ECH_2"/>
    <property type="match status" value="1"/>
</dbReference>
<dbReference type="Gene3D" id="3.90.226.10">
    <property type="entry name" value="2-enoyl-CoA Hydratase, Chain A, domain 1"/>
    <property type="match status" value="1"/>
</dbReference>
<evidence type="ECO:0000313" key="5">
    <source>
        <dbReference type="EMBL" id="VFU08192.1"/>
    </source>
</evidence>
<dbReference type="OrthoDB" id="9790967at2"/>
<accession>A0A4U8YXT9</accession>
<organism evidence="5 6">
    <name type="scientific">Methylocella tundrae</name>
    <dbReference type="NCBI Taxonomy" id="227605"/>
    <lineage>
        <taxon>Bacteria</taxon>
        <taxon>Pseudomonadati</taxon>
        <taxon>Pseudomonadota</taxon>
        <taxon>Alphaproteobacteria</taxon>
        <taxon>Hyphomicrobiales</taxon>
        <taxon>Beijerinckiaceae</taxon>
        <taxon>Methylocella</taxon>
    </lineage>
</organism>
<comment type="catalytic activity">
    <reaction evidence="1">
        <text>3-hydroxy-2-methylpropanoyl-CoA + H2O = 3-hydroxy-2-methylpropanoate + CoA + H(+)</text>
        <dbReference type="Rhea" id="RHEA:20888"/>
        <dbReference type="ChEBI" id="CHEBI:11805"/>
        <dbReference type="ChEBI" id="CHEBI:15377"/>
        <dbReference type="ChEBI" id="CHEBI:15378"/>
        <dbReference type="ChEBI" id="CHEBI:57287"/>
        <dbReference type="ChEBI" id="CHEBI:57340"/>
        <dbReference type="EC" id="3.1.2.4"/>
    </reaction>
</comment>
<evidence type="ECO:0000256" key="1">
    <source>
        <dbReference type="ARBA" id="ARBA00001709"/>
    </source>
</evidence>
<evidence type="ECO:0000256" key="3">
    <source>
        <dbReference type="ARBA" id="ARBA00022801"/>
    </source>
</evidence>
<name>A0A4U8YXT9_METTU</name>
<dbReference type="InterPro" id="IPR032259">
    <property type="entry name" value="HIBYL-CoA-H"/>
</dbReference>
<dbReference type="InterPro" id="IPR045004">
    <property type="entry name" value="ECH_dom"/>
</dbReference>
<dbReference type="Proteomes" id="UP000294360">
    <property type="component" value="Chromosome"/>
</dbReference>
<evidence type="ECO:0000313" key="6">
    <source>
        <dbReference type="Proteomes" id="UP000294360"/>
    </source>
</evidence>
<dbReference type="RefSeq" id="WP_134488081.1">
    <property type="nucleotide sequence ID" value="NZ_CP139089.1"/>
</dbReference>
<evidence type="ECO:0000256" key="2">
    <source>
        <dbReference type="ARBA" id="ARBA00011915"/>
    </source>
</evidence>
<dbReference type="NCBIfam" id="NF004127">
    <property type="entry name" value="PRK05617.1"/>
    <property type="match status" value="1"/>
</dbReference>
<dbReference type="EMBL" id="LR536450">
    <property type="protein sequence ID" value="VFU08192.1"/>
    <property type="molecule type" value="Genomic_DNA"/>
</dbReference>
<dbReference type="InterPro" id="IPR029045">
    <property type="entry name" value="ClpP/crotonase-like_dom_sf"/>
</dbReference>
<feature type="domain" description="Enoyl-CoA hydratase/isomerase" evidence="4">
    <location>
        <begin position="14"/>
        <end position="335"/>
    </location>
</feature>
<protein>
    <recommendedName>
        <fullName evidence="2">3-hydroxyisobutyryl-CoA hydrolase</fullName>
        <ecNumber evidence="2">3.1.2.4</ecNumber>
    </recommendedName>
</protein>
<dbReference type="CDD" id="cd06558">
    <property type="entry name" value="crotonase-like"/>
    <property type="match status" value="1"/>
</dbReference>
<dbReference type="GO" id="GO:0006574">
    <property type="term" value="P:L-valine catabolic process"/>
    <property type="evidence" value="ECO:0007669"/>
    <property type="project" value="TreeGrafter"/>
</dbReference>
<reference evidence="5 6" key="1">
    <citation type="submission" date="2019-03" db="EMBL/GenBank/DDBJ databases">
        <authorList>
            <person name="Kox A.R. M."/>
        </authorList>
    </citation>
    <scope>NUCLEOTIDE SEQUENCE [LARGE SCALE GENOMIC DNA]</scope>
    <source>
        <strain evidence="5">MTUNDRAET4 annotated genome</strain>
    </source>
</reference>
<dbReference type="PANTHER" id="PTHR43176">
    <property type="entry name" value="3-HYDROXYISOBUTYRYL-COA HYDROLASE-RELATED"/>
    <property type="match status" value="1"/>
</dbReference>